<evidence type="ECO:0000256" key="7">
    <source>
        <dbReference type="ARBA" id="ARBA00022729"/>
    </source>
</evidence>
<evidence type="ECO:0000256" key="8">
    <source>
        <dbReference type="ARBA" id="ARBA00022737"/>
    </source>
</evidence>
<feature type="transmembrane region" description="Helical" evidence="19">
    <location>
        <begin position="682"/>
        <end position="705"/>
    </location>
</feature>
<dbReference type="FunFam" id="3.40.50.10140:FF:000001">
    <property type="entry name" value="Toll-like receptor 2"/>
    <property type="match status" value="1"/>
</dbReference>
<dbReference type="Gene3D" id="3.40.50.10140">
    <property type="entry name" value="Toll/interleukin-1 receptor homology (TIR) domain"/>
    <property type="match status" value="1"/>
</dbReference>
<dbReference type="InterPro" id="IPR026906">
    <property type="entry name" value="LRR_5"/>
</dbReference>
<evidence type="ECO:0000256" key="1">
    <source>
        <dbReference type="ARBA" id="ARBA00004479"/>
    </source>
</evidence>
<evidence type="ECO:0000256" key="3">
    <source>
        <dbReference type="ARBA" id="ARBA00022553"/>
    </source>
</evidence>
<comment type="function">
    <text evidence="16">Pattern recognition receptor (PRR) located on the cell surface that participates in the activation of innate immunity and inflammatory response. Recognizes small molecular motifs named pathogen-associated molecular pattern (PAMPs) expressed by pathogens and microbe-associated molecular patterns (MAMPs) usually expressed by resident microbiota. Upon ligand binding such as bacterial flagellins, recruits intracellular adapter proteins MYD88 and TRIF leading to NF-kappa-B activation, cytokine secretion and induction of the inflammatory response. Plays thereby an important role in the relationship between the intestinal epithelium and enteric microbes and contributes to the gut microbiota composition throughout life.</text>
</comment>
<keyword evidence="5" id="KW-0433">Leucine-rich repeat</keyword>
<dbReference type="Pfam" id="PF13855">
    <property type="entry name" value="LRR_8"/>
    <property type="match status" value="3"/>
</dbReference>
<keyword evidence="8" id="KW-0677">Repeat</keyword>
<dbReference type="Proteomes" id="UP000250572">
    <property type="component" value="Unassembled WGS sequence"/>
</dbReference>
<comment type="subcellular location">
    <subcellularLocation>
        <location evidence="1">Membrane</location>
        <topology evidence="1">Single-pass type I membrane protein</topology>
    </subcellularLocation>
</comment>
<name>A0A315VW51_GAMAF</name>
<keyword evidence="15" id="KW-0395">Inflammatory response</keyword>
<protein>
    <recommendedName>
        <fullName evidence="18">Toll-like receptor 5</fullName>
    </recommendedName>
</protein>
<dbReference type="STRING" id="33528.ENSGAFP00000013984"/>
<dbReference type="PANTHER" id="PTHR24365:SF525">
    <property type="entry name" value="TOLL-LIKE RECEPTOR 5"/>
    <property type="match status" value="1"/>
</dbReference>
<dbReference type="SUPFAM" id="SSF52058">
    <property type="entry name" value="L domain-like"/>
    <property type="match status" value="2"/>
</dbReference>
<keyword evidence="6 19" id="KW-0812">Transmembrane</keyword>
<dbReference type="InterPro" id="IPR035897">
    <property type="entry name" value="Toll_tir_struct_dom_sf"/>
</dbReference>
<dbReference type="EMBL" id="NHOQ01001000">
    <property type="protein sequence ID" value="PWA27565.1"/>
    <property type="molecule type" value="Genomic_DNA"/>
</dbReference>
<evidence type="ECO:0000256" key="13">
    <source>
        <dbReference type="ARBA" id="ARBA00023170"/>
    </source>
</evidence>
<gene>
    <name evidence="21" type="ORF">CCH79_00000266</name>
</gene>
<dbReference type="FunFam" id="3.80.10.10:FF:000365">
    <property type="entry name" value="Toll-like receptor 5"/>
    <property type="match status" value="1"/>
</dbReference>
<dbReference type="GO" id="GO:0045087">
    <property type="term" value="P:innate immune response"/>
    <property type="evidence" value="ECO:0007669"/>
    <property type="project" value="UniProtKB-KW"/>
</dbReference>
<evidence type="ECO:0000256" key="17">
    <source>
        <dbReference type="ARBA" id="ARBA00062299"/>
    </source>
</evidence>
<dbReference type="InterPro" id="IPR001611">
    <property type="entry name" value="Leu-rich_rpt"/>
</dbReference>
<accession>A0A315VW51</accession>
<dbReference type="GO" id="GO:0006954">
    <property type="term" value="P:inflammatory response"/>
    <property type="evidence" value="ECO:0007669"/>
    <property type="project" value="UniProtKB-KW"/>
</dbReference>
<comment type="subunit">
    <text evidence="17">Homodimer. Interacts with MYD88 (via TIR domain). Interacts with TICAM1 (via TIR domain). Interacts with UNC93B1; this interaction is essential for proper TLR5 localization to the plasma membrane.</text>
</comment>
<comment type="similarity">
    <text evidence="2">Belongs to the Toll-like receptor family.</text>
</comment>
<dbReference type="Pfam" id="PF13306">
    <property type="entry name" value="LRR_5"/>
    <property type="match status" value="1"/>
</dbReference>
<dbReference type="SMART" id="SM00369">
    <property type="entry name" value="LRR_TYP"/>
    <property type="match status" value="7"/>
</dbReference>
<reference evidence="21 22" key="1">
    <citation type="journal article" date="2018" name="G3 (Bethesda)">
        <title>A High-Quality Reference Genome for the Invasive Mosquitofish Gambusia affinis Using a Chicago Library.</title>
        <authorList>
            <person name="Hoffberg S.L."/>
            <person name="Troendle N.J."/>
            <person name="Glenn T.C."/>
            <person name="Mahmud O."/>
            <person name="Louha S."/>
            <person name="Chalopin D."/>
            <person name="Bennetzen J.L."/>
            <person name="Mauricio R."/>
        </authorList>
    </citation>
    <scope>NUCLEOTIDE SEQUENCE [LARGE SCALE GENOMIC DNA]</scope>
    <source>
        <strain evidence="21">NE01/NJP1002.9</strain>
        <tissue evidence="21">Muscle</tissue>
    </source>
</reference>
<dbReference type="Pfam" id="PF01582">
    <property type="entry name" value="TIR"/>
    <property type="match status" value="1"/>
</dbReference>
<evidence type="ECO:0000256" key="19">
    <source>
        <dbReference type="SAM" id="Phobius"/>
    </source>
</evidence>
<proteinExistence type="inferred from homology"/>
<dbReference type="SMART" id="SM00255">
    <property type="entry name" value="TIR"/>
    <property type="match status" value="1"/>
</dbReference>
<dbReference type="InterPro" id="IPR000483">
    <property type="entry name" value="Cys-rich_flank_reg_C"/>
</dbReference>
<evidence type="ECO:0000256" key="16">
    <source>
        <dbReference type="ARBA" id="ARBA00057507"/>
    </source>
</evidence>
<keyword evidence="14" id="KW-0325">Glycoprotein</keyword>
<keyword evidence="11 19" id="KW-0472">Membrane</keyword>
<evidence type="ECO:0000256" key="18">
    <source>
        <dbReference type="ARBA" id="ARBA00072833"/>
    </source>
</evidence>
<dbReference type="PANTHER" id="PTHR24365">
    <property type="entry name" value="TOLL-LIKE RECEPTOR"/>
    <property type="match status" value="1"/>
</dbReference>
<evidence type="ECO:0000256" key="5">
    <source>
        <dbReference type="ARBA" id="ARBA00022614"/>
    </source>
</evidence>
<keyword evidence="7" id="KW-0732">Signal</keyword>
<dbReference type="SMART" id="SM00365">
    <property type="entry name" value="LRR_SD22"/>
    <property type="match status" value="6"/>
</dbReference>
<keyword evidence="4" id="KW-0399">Innate immunity</keyword>
<evidence type="ECO:0000256" key="14">
    <source>
        <dbReference type="ARBA" id="ARBA00023180"/>
    </source>
</evidence>
<dbReference type="FunFam" id="3.80.10.10:FF:000306">
    <property type="entry name" value="Toll-like receptor 5"/>
    <property type="match status" value="1"/>
</dbReference>
<keyword evidence="3" id="KW-0597">Phosphoprotein</keyword>
<evidence type="ECO:0000256" key="10">
    <source>
        <dbReference type="ARBA" id="ARBA00022989"/>
    </source>
</evidence>
<evidence type="ECO:0000256" key="9">
    <source>
        <dbReference type="ARBA" id="ARBA00022859"/>
    </source>
</evidence>
<organism evidence="21 22">
    <name type="scientific">Gambusia affinis</name>
    <name type="common">Western mosquitofish</name>
    <name type="synonym">Heterandria affinis</name>
    <dbReference type="NCBI Taxonomy" id="33528"/>
    <lineage>
        <taxon>Eukaryota</taxon>
        <taxon>Metazoa</taxon>
        <taxon>Chordata</taxon>
        <taxon>Craniata</taxon>
        <taxon>Vertebrata</taxon>
        <taxon>Euteleostomi</taxon>
        <taxon>Actinopterygii</taxon>
        <taxon>Neopterygii</taxon>
        <taxon>Teleostei</taxon>
        <taxon>Neoteleostei</taxon>
        <taxon>Acanthomorphata</taxon>
        <taxon>Ovalentaria</taxon>
        <taxon>Atherinomorphae</taxon>
        <taxon>Cyprinodontiformes</taxon>
        <taxon>Poeciliidae</taxon>
        <taxon>Poeciliinae</taxon>
        <taxon>Gambusia</taxon>
    </lineage>
</organism>
<dbReference type="PROSITE" id="PS51450">
    <property type="entry name" value="LRR"/>
    <property type="match status" value="4"/>
</dbReference>
<evidence type="ECO:0000313" key="21">
    <source>
        <dbReference type="EMBL" id="PWA27565.1"/>
    </source>
</evidence>
<dbReference type="InterPro" id="IPR000157">
    <property type="entry name" value="TIR_dom"/>
</dbReference>
<dbReference type="PROSITE" id="PS50104">
    <property type="entry name" value="TIR"/>
    <property type="match status" value="1"/>
</dbReference>
<evidence type="ECO:0000256" key="12">
    <source>
        <dbReference type="ARBA" id="ARBA00023157"/>
    </source>
</evidence>
<evidence type="ECO:0000256" key="6">
    <source>
        <dbReference type="ARBA" id="ARBA00022692"/>
    </source>
</evidence>
<keyword evidence="13" id="KW-0675">Receptor</keyword>
<evidence type="ECO:0000313" key="22">
    <source>
        <dbReference type="Proteomes" id="UP000250572"/>
    </source>
</evidence>
<feature type="domain" description="TIR" evidence="20">
    <location>
        <begin position="733"/>
        <end position="878"/>
    </location>
</feature>
<evidence type="ECO:0000256" key="15">
    <source>
        <dbReference type="ARBA" id="ARBA00023198"/>
    </source>
</evidence>
<dbReference type="SUPFAM" id="SSF52200">
    <property type="entry name" value="Toll/Interleukin receptor TIR domain"/>
    <property type="match status" value="1"/>
</dbReference>
<keyword evidence="9" id="KW-0391">Immunity</keyword>
<evidence type="ECO:0000256" key="4">
    <source>
        <dbReference type="ARBA" id="ARBA00022588"/>
    </source>
</evidence>
<dbReference type="InterPro" id="IPR003591">
    <property type="entry name" value="Leu-rich_rpt_typical-subtyp"/>
</dbReference>
<comment type="caution">
    <text evidence="21">The sequence shown here is derived from an EMBL/GenBank/DDBJ whole genome shotgun (WGS) entry which is preliminary data.</text>
</comment>
<dbReference type="SMART" id="SM00082">
    <property type="entry name" value="LRRCT"/>
    <property type="match status" value="1"/>
</dbReference>
<dbReference type="InterPro" id="IPR032675">
    <property type="entry name" value="LRR_dom_sf"/>
</dbReference>
<keyword evidence="10 19" id="KW-1133">Transmembrane helix</keyword>
<evidence type="ECO:0000256" key="11">
    <source>
        <dbReference type="ARBA" id="ARBA00023136"/>
    </source>
</evidence>
<dbReference type="Gene3D" id="3.80.10.10">
    <property type="entry name" value="Ribonuclease Inhibitor"/>
    <property type="match status" value="3"/>
</dbReference>
<evidence type="ECO:0000259" key="20">
    <source>
        <dbReference type="PROSITE" id="PS50104"/>
    </source>
</evidence>
<dbReference type="GO" id="GO:0038023">
    <property type="term" value="F:signaling receptor activity"/>
    <property type="evidence" value="ECO:0007669"/>
    <property type="project" value="TreeGrafter"/>
</dbReference>
<dbReference type="SMART" id="SM00013">
    <property type="entry name" value="LRRNT"/>
    <property type="match status" value="1"/>
</dbReference>
<keyword evidence="22" id="KW-1185">Reference proteome</keyword>
<evidence type="ECO:0000256" key="2">
    <source>
        <dbReference type="ARBA" id="ARBA00009634"/>
    </source>
</evidence>
<keyword evidence="12" id="KW-1015">Disulfide bond</keyword>
<dbReference type="Pfam" id="PF00560">
    <property type="entry name" value="LRR_1"/>
    <property type="match status" value="1"/>
</dbReference>
<dbReference type="GO" id="GO:0005886">
    <property type="term" value="C:plasma membrane"/>
    <property type="evidence" value="ECO:0007669"/>
    <property type="project" value="TreeGrafter"/>
</dbReference>
<dbReference type="AlphaFoldDB" id="A0A315VW51"/>
<dbReference type="GO" id="GO:0002224">
    <property type="term" value="P:toll-like receptor signaling pathway"/>
    <property type="evidence" value="ECO:0007669"/>
    <property type="project" value="TreeGrafter"/>
</dbReference>
<sequence length="994" mass="112082">MQDAGPPGPTLGSSVGIKEKQRLLLSQVQDSMWLLVLQLICAAFYLQPATCHPSCQIRGQIAYCSAKNLTRVPVLPPNITHLYLDVNFIHEIDKTSLRDFEELQELDLGSQKVSLTIRNDSFLRQRKLTRLVLGDNVGLKLEPRAFAGLVRLRDLWLDYCSLTDSILAENYLESLLSLEKLNLSGNKIVRLNPGQFFWNLTKFSQLILELNPLEKICEKDLVGFQGKSFYLLNLRSNSFFRSDVDWKDCGNPFKGMAFNILDISGSGMNLETLKLFFRAIRGTPIAHLKCSGSLGKDFSYNNLPDPDKDTFQGLEESSVVHLDLSGSKIFALKTGVFRALKDVQMIDISQNKINFIETNAFIGLQRNLLHLNLSSNLLGEIRSDNFRTLTNLLILDLSNNHIGVLGDKAFSGLPELQHLHLKGNSLRQLASPAPLPNLQFLLLQDNKLTSISSIVSLWNSSVYLDISENRFTNLEDIYVILTHFKHLLYFLYGGNTILWCTINTGVSMPPGNSLALLDLHGSSLQISWAKGQCLDIFDNLQNLIGLNISLNSLMTLPHGIFRGLTSIRNIDLSSNALTYLEANVFPASVKSLYLSNNFLASPDPMTFHSLSTLDLSGNRFHCDCALEGFLKWLNTTNVTFLSPAQEYRCEFPASVHNLPLLEFSTKMESCEDEEKDVQAFQLALFICSAILVFSLVLSGIVYARLRGQIFIIYKKIINRVLEGPKPPAQENNWQYDAFLCFSNSDYRWVEAALLKKLDNQFAEENLFHCCFEARDFLPGEDHLSNIRDAIWGSRKTLCIVSKEFLKDGWCLEAFTLAQGRMLEELTNVLVMMVVGKVAHYQLMKCNAVRAFVQRREYLTWPEDPQDLEWFYERLVSLILTDTKVKKFAEDKPKVVKTDCQPPAQDMIPLENIREANEGRLYSLCTSHSHQSIIGDIECNTVNSVVQSSAQLDRGEAEGVSQFPSIPYPSENRKLLGSGKLPALWPRPPVSSQLL</sequence>
<dbReference type="InterPro" id="IPR000372">
    <property type="entry name" value="LRRNT"/>
</dbReference>